<keyword evidence="5" id="KW-0206">Cytoskeleton</keyword>
<feature type="region of interest" description="Disordered" evidence="9">
    <location>
        <begin position="386"/>
        <end position="424"/>
    </location>
</feature>
<name>A0A836LIW4_9TRYP</name>
<comment type="caution">
    <text evidence="11">The sequence shown here is derived from an EMBL/GenBank/DDBJ whole genome shotgun (WGS) entry which is preliminary data.</text>
</comment>
<accession>A0A836LIW4</accession>
<feature type="compositionally biased region" description="Pro residues" evidence="9">
    <location>
        <begin position="779"/>
        <end position="792"/>
    </location>
</feature>
<keyword evidence="6" id="KW-0966">Cell projection</keyword>
<feature type="region of interest" description="Disordered" evidence="9">
    <location>
        <begin position="282"/>
        <end position="327"/>
    </location>
</feature>
<feature type="compositionally biased region" description="Low complexity" evidence="9">
    <location>
        <begin position="655"/>
        <end position="667"/>
    </location>
</feature>
<evidence type="ECO:0000313" key="11">
    <source>
        <dbReference type="EMBL" id="KAG5509378.1"/>
    </source>
</evidence>
<dbReference type="InterPro" id="IPR051241">
    <property type="entry name" value="DZIP_RILPL"/>
</dbReference>
<protein>
    <recommendedName>
        <fullName evidence="10">C2H2-type domain-containing protein</fullName>
    </recommendedName>
</protein>
<sequence length="871" mass="89356">MASSTFEFVQGNERLDWGVLVSIDVERLMKSTNVETLQRIVENIAFSRITRDEAAMFTPDHILHLFQLCQVLIQYLVHSQEILAKMNVKLNDRMTAQQDTAQEREGLLQRLSDEASLLKKQVKTQRRTLLAYEYNAQAALARGVAGSGSAAAGVPATPYVCPFCGEEYHKAESMQSHLRKRHNTAAAPAKMQVGETATSPPSLPTACGCDRNYGDRSASPMPPAVGAQSAVPAAAGAPIANAEAAESLQQLRLRVEQLEKDKDVLERQQRENLILMMLGATRSQQASPPQQSASLPPNTSAQPLASPLPPPPPPSSPLPGLAATPSEATVTTAVKAIPENLQGVPVVPDISAMMNYNLSCQREASENALRRQLVDLEAEIRALKANRPAAASTMPTQTSLPPPPSPSRAATDTGPSATSATAPGSGVVASNAVAAAVRPAQAAELERTQNQQQPQHPSISAGGPSLAPPLTPPPAPLPPPPQAVAIPTLQGPKQSSDNATGLIVPSLVQPPPHSQPPSSQSQSTSSAAAPIAAFPSPSVPAPLQSSSPAPLSSYGVVQQLQQPLSAVAPPTPTVSGLSTTAAVPLPPSPSTATTALGGASPTTASTPTPSVGLPQPSKVSTRPYYWVDSSTSSSFASASTAPPSRGLSKGPPYASLSHLSSTQSSPLMVKTPGALGNATPATVTSAPNLVPTLPSPSTTYLGPVVAPLSSSEAGIGSYFSSRVSASAAAVPALPLDTAPRSTTLDSITSNSSNHTTQRFTHTALRIADPPLASSSTYRSPPPLATPSQPAPPHSTSFVALQAKSAAPSHAPSSLAVPVVAGGTGGNGTTVSPWLPQAPVPSTASMPVPAAVSAPGAVRSFRPLSSSSSSSG</sequence>
<dbReference type="SMART" id="SM00355">
    <property type="entry name" value="ZnF_C2H2"/>
    <property type="match status" value="1"/>
</dbReference>
<dbReference type="GO" id="GO:0005737">
    <property type="term" value="C:cytoplasm"/>
    <property type="evidence" value="ECO:0007669"/>
    <property type="project" value="TreeGrafter"/>
</dbReference>
<evidence type="ECO:0000313" key="12">
    <source>
        <dbReference type="Proteomes" id="UP000674318"/>
    </source>
</evidence>
<feature type="domain" description="C2H2-type" evidence="10">
    <location>
        <begin position="159"/>
        <end position="187"/>
    </location>
</feature>
<feature type="compositionally biased region" description="Low complexity" evidence="9">
    <location>
        <begin position="283"/>
        <end position="305"/>
    </location>
</feature>
<dbReference type="PANTHER" id="PTHR21502">
    <property type="entry name" value="ZINC FINGER PROTEIN DZIP1"/>
    <property type="match status" value="1"/>
</dbReference>
<feature type="compositionally biased region" description="Pro residues" evidence="9">
    <location>
        <begin position="306"/>
        <end position="317"/>
    </location>
</feature>
<dbReference type="RefSeq" id="XP_067758530.1">
    <property type="nucleotide sequence ID" value="XM_067902637.1"/>
</dbReference>
<dbReference type="PANTHER" id="PTHR21502:SF9">
    <property type="entry name" value="C2H2-TYPE DOMAIN-CONTAINING PROTEIN"/>
    <property type="match status" value="1"/>
</dbReference>
<feature type="region of interest" description="Disordered" evidence="9">
    <location>
        <begin position="633"/>
        <end position="673"/>
    </location>
</feature>
<reference evidence="11 12" key="1">
    <citation type="submission" date="2021-02" db="EMBL/GenBank/DDBJ databases">
        <title>Porcisia hertigi Genome sequencing and assembly.</title>
        <authorList>
            <person name="Almutairi H."/>
            <person name="Gatherer D."/>
        </authorList>
    </citation>
    <scope>NUCLEOTIDE SEQUENCE [LARGE SCALE GENOMIC DNA]</scope>
    <source>
        <strain evidence="11 12">C119</strain>
    </source>
</reference>
<dbReference type="KEGG" id="phet:94292714"/>
<proteinExistence type="inferred from homology"/>
<evidence type="ECO:0000256" key="5">
    <source>
        <dbReference type="ARBA" id="ARBA00023212"/>
    </source>
</evidence>
<feature type="compositionally biased region" description="Low complexity" evidence="9">
    <location>
        <begin position="802"/>
        <end position="811"/>
    </location>
</feature>
<dbReference type="OrthoDB" id="515971at2759"/>
<dbReference type="GeneID" id="94292714"/>
<feature type="compositionally biased region" description="Polar residues" evidence="9">
    <location>
        <begin position="408"/>
        <end position="421"/>
    </location>
</feature>
<dbReference type="GO" id="GO:0005814">
    <property type="term" value="C:centriole"/>
    <property type="evidence" value="ECO:0007669"/>
    <property type="project" value="UniProtKB-SubCell"/>
</dbReference>
<dbReference type="EMBL" id="JAFJZO010000014">
    <property type="protein sequence ID" value="KAG5509378.1"/>
    <property type="molecule type" value="Genomic_DNA"/>
</dbReference>
<feature type="region of interest" description="Disordered" evidence="9">
    <location>
        <begin position="565"/>
        <end position="618"/>
    </location>
</feature>
<dbReference type="GO" id="GO:0008270">
    <property type="term" value="F:zinc ion binding"/>
    <property type="evidence" value="ECO:0007669"/>
    <property type="project" value="UniProtKB-KW"/>
</dbReference>
<evidence type="ECO:0000256" key="8">
    <source>
        <dbReference type="SAM" id="Coils"/>
    </source>
</evidence>
<dbReference type="PROSITE" id="PS00028">
    <property type="entry name" value="ZINC_FINGER_C2H2_1"/>
    <property type="match status" value="1"/>
</dbReference>
<keyword evidence="5" id="KW-0963">Cytoplasm</keyword>
<gene>
    <name evidence="11" type="ORF">JKF63_06688</name>
</gene>
<keyword evidence="4 8" id="KW-0175">Coiled coil</keyword>
<dbReference type="AlphaFoldDB" id="A0A836LIW4"/>
<keyword evidence="7" id="KW-0863">Zinc-finger</keyword>
<feature type="compositionally biased region" description="Low complexity" evidence="9">
    <location>
        <begin position="633"/>
        <end position="644"/>
    </location>
</feature>
<feature type="coiled-coil region" evidence="8">
    <location>
        <begin position="241"/>
        <end position="268"/>
    </location>
</feature>
<keyword evidence="12" id="KW-1185">Reference proteome</keyword>
<feature type="compositionally biased region" description="Pro residues" evidence="9">
    <location>
        <begin position="466"/>
        <end position="482"/>
    </location>
</feature>
<evidence type="ECO:0000256" key="2">
    <source>
        <dbReference type="ARBA" id="ARBA00004120"/>
    </source>
</evidence>
<evidence type="ECO:0000259" key="10">
    <source>
        <dbReference type="PROSITE" id="PS50157"/>
    </source>
</evidence>
<feature type="region of interest" description="Disordered" evidence="9">
    <location>
        <begin position="439"/>
        <end position="551"/>
    </location>
</feature>
<feature type="region of interest" description="Disordered" evidence="9">
    <location>
        <begin position="771"/>
        <end position="811"/>
    </location>
</feature>
<dbReference type="PROSITE" id="PS50157">
    <property type="entry name" value="ZINC_FINGER_C2H2_2"/>
    <property type="match status" value="1"/>
</dbReference>
<dbReference type="Proteomes" id="UP000674318">
    <property type="component" value="Unassembled WGS sequence"/>
</dbReference>
<dbReference type="Pfam" id="PF13815">
    <property type="entry name" value="Dzip-like_N"/>
    <property type="match status" value="1"/>
</dbReference>
<comment type="subcellular location">
    <subcellularLocation>
        <location evidence="2">Cytoplasm</location>
        <location evidence="2">Cytoskeleton</location>
        <location evidence="2">Cilium basal body</location>
    </subcellularLocation>
    <subcellularLocation>
        <location evidence="1">Cytoplasm</location>
        <location evidence="1">Cytoskeleton</location>
        <location evidence="1">Microtubule organizing center</location>
        <location evidence="1">Centrosome</location>
        <location evidence="1">Centriole</location>
    </subcellularLocation>
</comment>
<feature type="compositionally biased region" description="Low complexity" evidence="9">
    <location>
        <begin position="590"/>
        <end position="610"/>
    </location>
</feature>
<keyword evidence="7" id="KW-0862">Zinc</keyword>
<feature type="compositionally biased region" description="Polar residues" evidence="9">
    <location>
        <begin position="448"/>
        <end position="458"/>
    </location>
</feature>
<evidence type="ECO:0000256" key="9">
    <source>
        <dbReference type="SAM" id="MobiDB-lite"/>
    </source>
</evidence>
<evidence type="ECO:0000256" key="1">
    <source>
        <dbReference type="ARBA" id="ARBA00004114"/>
    </source>
</evidence>
<evidence type="ECO:0000256" key="4">
    <source>
        <dbReference type="ARBA" id="ARBA00023054"/>
    </source>
</evidence>
<evidence type="ECO:0000256" key="3">
    <source>
        <dbReference type="ARBA" id="ARBA00009131"/>
    </source>
</evidence>
<feature type="region of interest" description="Disordered" evidence="9">
    <location>
        <begin position="741"/>
        <end position="760"/>
    </location>
</feature>
<comment type="similarity">
    <text evidence="3">Belongs to the DZIP C2H2-type zinc-finger protein family.</text>
</comment>
<dbReference type="InterPro" id="IPR032714">
    <property type="entry name" value="DZIP1_N"/>
</dbReference>
<dbReference type="InterPro" id="IPR013087">
    <property type="entry name" value="Znf_C2H2_type"/>
</dbReference>
<evidence type="ECO:0000256" key="7">
    <source>
        <dbReference type="PROSITE-ProRule" id="PRU00042"/>
    </source>
</evidence>
<keyword evidence="7" id="KW-0479">Metal-binding</keyword>
<evidence type="ECO:0000256" key="6">
    <source>
        <dbReference type="ARBA" id="ARBA00023273"/>
    </source>
</evidence>
<organism evidence="11 12">
    <name type="scientific">Porcisia hertigi</name>
    <dbReference type="NCBI Taxonomy" id="2761500"/>
    <lineage>
        <taxon>Eukaryota</taxon>
        <taxon>Discoba</taxon>
        <taxon>Euglenozoa</taxon>
        <taxon>Kinetoplastea</taxon>
        <taxon>Metakinetoplastina</taxon>
        <taxon>Trypanosomatida</taxon>
        <taxon>Trypanosomatidae</taxon>
        <taxon>Leishmaniinae</taxon>
        <taxon>Porcisia</taxon>
    </lineage>
</organism>
<feature type="compositionally biased region" description="Low complexity" evidence="9">
    <location>
        <begin position="516"/>
        <end position="551"/>
    </location>
</feature>